<gene>
    <name evidence="10" type="ORF">H8689_01535</name>
</gene>
<dbReference type="GO" id="GO:0046872">
    <property type="term" value="F:metal ion binding"/>
    <property type="evidence" value="ECO:0007669"/>
    <property type="project" value="UniProtKB-KW"/>
</dbReference>
<dbReference type="GO" id="GO:0005524">
    <property type="term" value="F:ATP binding"/>
    <property type="evidence" value="ECO:0007669"/>
    <property type="project" value="UniProtKB-KW"/>
</dbReference>
<dbReference type="InterPro" id="IPR036676">
    <property type="entry name" value="PurM-like_C_sf"/>
</dbReference>
<evidence type="ECO:0000256" key="3">
    <source>
        <dbReference type="ARBA" id="ARBA00022741"/>
    </source>
</evidence>
<feature type="domain" description="Phosphoribosylformylglycinamidine synthase linker" evidence="9">
    <location>
        <begin position="182"/>
        <end position="224"/>
    </location>
</feature>
<dbReference type="Pfam" id="PF18072">
    <property type="entry name" value="FGAR-AT_linker"/>
    <property type="match status" value="1"/>
</dbReference>
<dbReference type="AlphaFoldDB" id="A0A926F0U4"/>
<evidence type="ECO:0000256" key="2">
    <source>
        <dbReference type="ARBA" id="ARBA00022723"/>
    </source>
</evidence>
<organism evidence="10 11">
    <name type="scientific">Wansuia hejianensis</name>
    <dbReference type="NCBI Taxonomy" id="2763667"/>
    <lineage>
        <taxon>Bacteria</taxon>
        <taxon>Bacillati</taxon>
        <taxon>Bacillota</taxon>
        <taxon>Clostridia</taxon>
        <taxon>Lachnospirales</taxon>
        <taxon>Lachnospiraceae</taxon>
        <taxon>Wansuia</taxon>
    </lineage>
</organism>
<dbReference type="SMART" id="SM01211">
    <property type="entry name" value="GATase_5"/>
    <property type="match status" value="1"/>
</dbReference>
<dbReference type="Pfam" id="PF02769">
    <property type="entry name" value="AIRS_C"/>
    <property type="match status" value="1"/>
</dbReference>
<evidence type="ECO:0000256" key="1">
    <source>
        <dbReference type="ARBA" id="ARBA00022598"/>
    </source>
</evidence>
<reference evidence="10 11" key="1">
    <citation type="submission" date="2020-08" db="EMBL/GenBank/DDBJ databases">
        <title>Genome public.</title>
        <authorList>
            <person name="Liu C."/>
            <person name="Sun Q."/>
        </authorList>
    </citation>
    <scope>NUCLEOTIDE SEQUENCE [LARGE SCALE GENOMIC DNA]</scope>
    <source>
        <strain evidence="10 11">NSJ-26</strain>
    </source>
</reference>
<dbReference type="RefSeq" id="WP_249322640.1">
    <property type="nucleotide sequence ID" value="NZ_JACRTK010000001.1"/>
</dbReference>
<dbReference type="Pfam" id="PF13507">
    <property type="entry name" value="GATase_5"/>
    <property type="match status" value="1"/>
</dbReference>
<evidence type="ECO:0000256" key="5">
    <source>
        <dbReference type="ARBA" id="ARBA00022840"/>
    </source>
</evidence>
<keyword evidence="1 10" id="KW-0436">Ligase</keyword>
<dbReference type="GO" id="GO:0004642">
    <property type="term" value="F:phosphoribosylformylglycinamidine synthase activity"/>
    <property type="evidence" value="ECO:0007669"/>
    <property type="project" value="UniProtKB-EC"/>
</dbReference>
<keyword evidence="2" id="KW-0479">Metal-binding</keyword>
<dbReference type="InterPro" id="IPR010918">
    <property type="entry name" value="PurM-like_C_dom"/>
</dbReference>
<dbReference type="InterPro" id="IPR041609">
    <property type="entry name" value="PurL_linker"/>
</dbReference>
<dbReference type="SUPFAM" id="SSF52317">
    <property type="entry name" value="Class I glutamine amidotransferase-like"/>
    <property type="match status" value="1"/>
</dbReference>
<dbReference type="SUPFAM" id="SSF55326">
    <property type="entry name" value="PurM N-terminal domain-like"/>
    <property type="match status" value="2"/>
</dbReference>
<dbReference type="Proteomes" id="UP000601522">
    <property type="component" value="Unassembled WGS sequence"/>
</dbReference>
<keyword evidence="5" id="KW-0067">ATP-binding</keyword>
<comment type="caution">
    <text evidence="10">The sequence shown here is derived from an EMBL/GenBank/DDBJ whole genome shotgun (WGS) entry which is preliminary data.</text>
</comment>
<dbReference type="NCBIfam" id="TIGR01857">
    <property type="entry name" value="FGAM-synthase"/>
    <property type="match status" value="1"/>
</dbReference>
<evidence type="ECO:0000259" key="8">
    <source>
        <dbReference type="Pfam" id="PF02769"/>
    </source>
</evidence>
<keyword evidence="4" id="KW-0658">Purine biosynthesis</keyword>
<keyword evidence="3" id="KW-0547">Nucleotide-binding</keyword>
<accession>A0A926F0U4</accession>
<dbReference type="EMBL" id="JACRTK010000001">
    <property type="protein sequence ID" value="MBC8589824.1"/>
    <property type="molecule type" value="Genomic_DNA"/>
</dbReference>
<dbReference type="EC" id="6.3.5.3" evidence="10"/>
<name>A0A926F0U4_9FIRM</name>
<keyword evidence="6" id="KW-0460">Magnesium</keyword>
<keyword evidence="11" id="KW-1185">Reference proteome</keyword>
<evidence type="ECO:0000256" key="7">
    <source>
        <dbReference type="SAM" id="MobiDB-lite"/>
    </source>
</evidence>
<dbReference type="Gene3D" id="3.40.50.880">
    <property type="match status" value="1"/>
</dbReference>
<dbReference type="GO" id="GO:0005737">
    <property type="term" value="C:cytoplasm"/>
    <property type="evidence" value="ECO:0007669"/>
    <property type="project" value="TreeGrafter"/>
</dbReference>
<evidence type="ECO:0000256" key="4">
    <source>
        <dbReference type="ARBA" id="ARBA00022755"/>
    </source>
</evidence>
<sequence length="1235" mass="138905">MDFKRIFIEKKRDVNTEAEGLLKEFREYLGAKTLEDLRIINVYDLIGVNEEEAKEIVDNILYEPRIDLLHRENFLKDDERAFRVEYLKGQYNQREEAVKEMIKDFLMDREVEVLQSKIIILKNIDNGDFEKVKSYYINPIEMKEISLDAFTYEKESMEAKDVEIIHGFIGFNYDDMKNFKFQYGIGMDMEDIIYCQEYFKKEKRNPTITELKLIDTYWSDHCRHTTFMTEITNIEFHEGKYREVFEMALKEYLSSRDFVYGSQERPISLMDLATINMKELSKKGLLDNKEESEEVNAASIEIDVDVDGKDEKWLLMFKNETHNHPTEMEPFGGAATCLGGAIRDPLSGRSFVYQAMRITGAADPRKKYEETLVGKLPQRKITQTAMEGYSSYGNEIGAATGYVREIYDEGFLAKRMECGALVAAAPKEWVYRGKSEPGDVIILVGGRTGRDGLGGAVGSSKEHTEESLHTSGAEVQKGNPALERKILRLFRKEKVSKMIKVCNDFGAGGVGVAIGELADGLVIQLDNVPLKYPGLDGTEIALSESQERMAVVIDSNNLDVFMREIEEEDLEGTVVATVTKEKILKMIWKDKEIVNINRNFLDTNGIRKKMKVQVVQPVEENYLNKLPISLENKTMKEAFLETMKDLNIGSQKGLVENFDNTVGGGTILMPYGGKYRLSPSEGMVAKIPVLKGRTNTCSIMTYGYEPKISKWSPFHGGYYAVIESVAKVVALGGDYSKIRLTFQEYFERLGEDELKWGKPLSALLGAYLVQSQLDIGSIGGKDSMSGTFEDIDVPPTLISFAVTSEKVDNIISNEFKKVDSNVVVLPLKTDHNGLIDSNQMKSNYRRIKQLVDRGLILSAQSIKYGGIGRTIAEMSFGNHIGFKFKDIDSEKLFVPMIGSIVLEVSKDIDLKEILDGVDYKLLGETIGKKAIIVEDEVLELEELIKGWESPLKDVFPITDKKLLDKTIGNNSEIKVKGNVKIAKPRVLIPIFTGTHGEYTTANVFEMAGGIVETFVFKSLNSESIKESYRNLARKIKESQIIVFPHGAILGNQPETGGKLLKLILNNPYIKEEINSHLKLRDGLILGIGNGFQGLIKSGLIERGEVSNIDQDSPYIIYNSSGRFISTMADIEIKANTSPWMNQMEVGHIYTVPVATMEGRILLENNSEILKNGQIATEFIGENPTGSFGNIESLTSPDGRVLGTISSIDRIGEDLYKNIHINGKHNIFESGIKYFD</sequence>
<dbReference type="Gene3D" id="3.30.1330.10">
    <property type="entry name" value="PurM-like, N-terminal domain"/>
    <property type="match status" value="2"/>
</dbReference>
<dbReference type="GO" id="GO:0006164">
    <property type="term" value="P:purine nucleotide biosynthetic process"/>
    <property type="evidence" value="ECO:0007669"/>
    <property type="project" value="UniProtKB-KW"/>
</dbReference>
<feature type="domain" description="PurM-like C-terminal" evidence="8">
    <location>
        <begin position="436"/>
        <end position="589"/>
    </location>
</feature>
<dbReference type="CDD" id="cd02204">
    <property type="entry name" value="PurL_repeat2"/>
    <property type="match status" value="1"/>
</dbReference>
<dbReference type="InterPro" id="IPR029062">
    <property type="entry name" value="Class_I_gatase-like"/>
</dbReference>
<dbReference type="InterPro" id="IPR036921">
    <property type="entry name" value="PurM-like_N_sf"/>
</dbReference>
<proteinExistence type="predicted"/>
<dbReference type="Gene3D" id="3.90.650.10">
    <property type="entry name" value="PurM-like C-terminal domain"/>
    <property type="match status" value="2"/>
</dbReference>
<evidence type="ECO:0000313" key="11">
    <source>
        <dbReference type="Proteomes" id="UP000601522"/>
    </source>
</evidence>
<protein>
    <submittedName>
        <fullName evidence="10">Phosphoribosylformylglycinamidine synthase</fullName>
        <ecNumber evidence="10">6.3.5.3</ecNumber>
    </submittedName>
</protein>
<dbReference type="PANTHER" id="PTHR10099:SF1">
    <property type="entry name" value="PHOSPHORIBOSYLFORMYLGLYCINAMIDINE SYNTHASE"/>
    <property type="match status" value="1"/>
</dbReference>
<evidence type="ECO:0000259" key="9">
    <source>
        <dbReference type="Pfam" id="PF18072"/>
    </source>
</evidence>
<evidence type="ECO:0000313" key="10">
    <source>
        <dbReference type="EMBL" id="MBC8589824.1"/>
    </source>
</evidence>
<dbReference type="InterPro" id="IPR010141">
    <property type="entry name" value="FGAM_synthase"/>
</dbReference>
<feature type="region of interest" description="Disordered" evidence="7">
    <location>
        <begin position="453"/>
        <end position="474"/>
    </location>
</feature>
<dbReference type="SUPFAM" id="SSF56042">
    <property type="entry name" value="PurM C-terminal domain-like"/>
    <property type="match status" value="2"/>
</dbReference>
<dbReference type="PANTHER" id="PTHR10099">
    <property type="entry name" value="PHOSPHORIBOSYLFORMYLGLYCINAMIDINE SYNTHASE"/>
    <property type="match status" value="1"/>
</dbReference>
<evidence type="ECO:0000256" key="6">
    <source>
        <dbReference type="ARBA" id="ARBA00022842"/>
    </source>
</evidence>
<dbReference type="FunFam" id="3.30.1330.10:FF:000013">
    <property type="entry name" value="Phosphoribosylformylglycinamidine synthase"/>
    <property type="match status" value="1"/>
</dbReference>